<dbReference type="EMBL" id="ACYG01000027">
    <property type="protein sequence ID" value="EEV17377.1"/>
    <property type="molecule type" value="Genomic_DNA"/>
</dbReference>
<name>C8PIL2_9BACT</name>
<accession>C8PIL2</accession>
<protein>
    <submittedName>
        <fullName evidence="1">Uncharacterized protein</fullName>
    </submittedName>
</protein>
<sequence length="105" mass="12429">MRDFILYIDEPEWGVYQKGYNLWAGEDYDKKLADRYPFATLCVKDGLIMGFFDISVSDKVIKISQNDEMMREVCNFRVLIHNKFKEIFKGSFIDALKYIKEHSAK</sequence>
<reference evidence="1 2" key="1">
    <citation type="submission" date="2009-07" db="EMBL/GenBank/DDBJ databases">
        <authorList>
            <person name="Madupu R."/>
            <person name="Sebastian Y."/>
            <person name="Durkin A.S."/>
            <person name="Torralba M."/>
            <person name="Methe B."/>
            <person name="Sutton G.G."/>
            <person name="Strausberg R.L."/>
            <person name="Nelson K.E."/>
        </authorList>
    </citation>
    <scope>NUCLEOTIDE SEQUENCE [LARGE SCALE GENOMIC DNA]</scope>
    <source>
        <strain evidence="1 2">RM3268</strain>
    </source>
</reference>
<dbReference type="eggNOG" id="ENOG50300KQ">
    <property type="taxonomic scope" value="Bacteria"/>
</dbReference>
<evidence type="ECO:0000313" key="2">
    <source>
        <dbReference type="Proteomes" id="UP000005709"/>
    </source>
</evidence>
<proteinExistence type="predicted"/>
<dbReference type="OrthoDB" id="5363696at2"/>
<dbReference type="AlphaFoldDB" id="C8PIL2"/>
<comment type="caution">
    <text evidence="1">The sequence shown here is derived from an EMBL/GenBank/DDBJ whole genome shotgun (WGS) entry which is preliminary data.</text>
</comment>
<evidence type="ECO:0000313" key="1">
    <source>
        <dbReference type="EMBL" id="EEV17377.1"/>
    </source>
</evidence>
<dbReference type="STRING" id="824.CGRAC_0602"/>
<keyword evidence="2" id="KW-1185">Reference proteome</keyword>
<organism evidence="1 2">
    <name type="scientific">Campylobacter gracilis RM3268</name>
    <dbReference type="NCBI Taxonomy" id="553220"/>
    <lineage>
        <taxon>Bacteria</taxon>
        <taxon>Pseudomonadati</taxon>
        <taxon>Campylobacterota</taxon>
        <taxon>Epsilonproteobacteria</taxon>
        <taxon>Campylobacterales</taxon>
        <taxon>Campylobacteraceae</taxon>
        <taxon>Campylobacter</taxon>
    </lineage>
</organism>
<dbReference type="RefSeq" id="WP_005872504.1">
    <property type="nucleotide sequence ID" value="NZ_ACYG01000027.1"/>
</dbReference>
<gene>
    <name evidence="1" type="ORF">CAMGR0001_1673</name>
</gene>
<dbReference type="Proteomes" id="UP000005709">
    <property type="component" value="Unassembled WGS sequence"/>
</dbReference>